<dbReference type="EMBL" id="BQKY01000002">
    <property type="protein sequence ID" value="GJN88112.1"/>
    <property type="molecule type" value="Genomic_DNA"/>
</dbReference>
<reference evidence="1 2" key="1">
    <citation type="submission" date="2021-12" db="EMBL/GenBank/DDBJ databases">
        <title>High titer production of polyol ester of fatty acids by Rhodotorula paludigena BS15 towards product separation-free biomass refinery.</title>
        <authorList>
            <person name="Mano J."/>
            <person name="Ono H."/>
            <person name="Tanaka T."/>
            <person name="Naito K."/>
            <person name="Sushida H."/>
            <person name="Ike M."/>
            <person name="Tokuyasu K."/>
            <person name="Kitaoka M."/>
        </authorList>
    </citation>
    <scope>NUCLEOTIDE SEQUENCE [LARGE SCALE GENOMIC DNA]</scope>
    <source>
        <strain evidence="1 2">BS15</strain>
    </source>
</reference>
<gene>
    <name evidence="1" type="ORF">Rhopal_001068-T1</name>
</gene>
<dbReference type="AlphaFoldDB" id="A0AAV5GFI5"/>
<evidence type="ECO:0000313" key="2">
    <source>
        <dbReference type="Proteomes" id="UP001342314"/>
    </source>
</evidence>
<evidence type="ECO:0008006" key="3">
    <source>
        <dbReference type="Google" id="ProtNLM"/>
    </source>
</evidence>
<accession>A0AAV5GFI5</accession>
<dbReference type="PANTHER" id="PTHR37816">
    <property type="entry name" value="YALI0E33011P"/>
    <property type="match status" value="1"/>
</dbReference>
<dbReference type="InterPro" id="IPR052922">
    <property type="entry name" value="Cytidylate_Kinase-2"/>
</dbReference>
<dbReference type="PANTHER" id="PTHR37816:SF1">
    <property type="entry name" value="TOXIN"/>
    <property type="match status" value="1"/>
</dbReference>
<dbReference type="CDD" id="cd01983">
    <property type="entry name" value="SIMIBI"/>
    <property type="match status" value="1"/>
</dbReference>
<dbReference type="Gene3D" id="3.40.50.300">
    <property type="entry name" value="P-loop containing nucleotide triphosphate hydrolases"/>
    <property type="match status" value="1"/>
</dbReference>
<name>A0AAV5GFI5_9BASI</name>
<sequence>MPSPPAPLLKGDDEGNVRLVIWGNSGAGKSTLAKRLAVALPQLKVIAMDDLLFNDGWVKTPPDEFDANLHRLTTENDSLVTDGNYLKRRHGYLPRATDIIWLDWPLHITLWRLLKRTWQRWRTAELLFGTSDVREDWRVTLFSRESIIWHRPVRRELSQILRDEPEVSATSNRRFARPSELEQWIATIEEEQKGR</sequence>
<dbReference type="CDD" id="cd02019">
    <property type="entry name" value="NK"/>
    <property type="match status" value="1"/>
</dbReference>
<keyword evidence="2" id="KW-1185">Reference proteome</keyword>
<dbReference type="InterPro" id="IPR027417">
    <property type="entry name" value="P-loop_NTPase"/>
</dbReference>
<dbReference type="Proteomes" id="UP001342314">
    <property type="component" value="Unassembled WGS sequence"/>
</dbReference>
<comment type="caution">
    <text evidence="1">The sequence shown here is derived from an EMBL/GenBank/DDBJ whole genome shotgun (WGS) entry which is preliminary data.</text>
</comment>
<protein>
    <recommendedName>
        <fullName evidence="3">Adenylate kinase</fullName>
    </recommendedName>
</protein>
<proteinExistence type="predicted"/>
<dbReference type="SUPFAM" id="SSF52540">
    <property type="entry name" value="P-loop containing nucleoside triphosphate hydrolases"/>
    <property type="match status" value="1"/>
</dbReference>
<organism evidence="1 2">
    <name type="scientific">Rhodotorula paludigena</name>
    <dbReference type="NCBI Taxonomy" id="86838"/>
    <lineage>
        <taxon>Eukaryota</taxon>
        <taxon>Fungi</taxon>
        <taxon>Dikarya</taxon>
        <taxon>Basidiomycota</taxon>
        <taxon>Pucciniomycotina</taxon>
        <taxon>Microbotryomycetes</taxon>
        <taxon>Sporidiobolales</taxon>
        <taxon>Sporidiobolaceae</taxon>
        <taxon>Rhodotorula</taxon>
    </lineage>
</organism>
<evidence type="ECO:0000313" key="1">
    <source>
        <dbReference type="EMBL" id="GJN88112.1"/>
    </source>
</evidence>